<sequence>MRTLDVGSSVTTLLTSATVMRSHCAEAVGVLRVQEAPVAPFAEGTATSSAPASDKTATGAIQLRSLRIAIDTSFASEAQRLSEGVIVSERLPQVSRDSLGIAKRR</sequence>
<evidence type="ECO:0000313" key="2">
    <source>
        <dbReference type="EMBL" id="CAB5021060.1"/>
    </source>
</evidence>
<dbReference type="EMBL" id="CAFBMN010000042">
    <property type="protein sequence ID" value="CAB4906199.1"/>
    <property type="molecule type" value="Genomic_DNA"/>
</dbReference>
<organism evidence="2">
    <name type="scientific">freshwater metagenome</name>
    <dbReference type="NCBI Taxonomy" id="449393"/>
    <lineage>
        <taxon>unclassified sequences</taxon>
        <taxon>metagenomes</taxon>
        <taxon>ecological metagenomes</taxon>
    </lineage>
</organism>
<name>A0A6J7QTI1_9ZZZZ</name>
<accession>A0A6J7QTI1</accession>
<evidence type="ECO:0000313" key="1">
    <source>
        <dbReference type="EMBL" id="CAB4906199.1"/>
    </source>
</evidence>
<dbReference type="AlphaFoldDB" id="A0A6J7QTI1"/>
<protein>
    <submittedName>
        <fullName evidence="2">Unannotated protein</fullName>
    </submittedName>
</protein>
<dbReference type="EMBL" id="CAFBPP010000040">
    <property type="protein sequence ID" value="CAB5021060.1"/>
    <property type="molecule type" value="Genomic_DNA"/>
</dbReference>
<proteinExistence type="predicted"/>
<gene>
    <name evidence="1" type="ORF">UFOPK3587_00784</name>
    <name evidence="2" type="ORF">UFOPK4114_00842</name>
</gene>
<reference evidence="2" key="1">
    <citation type="submission" date="2020-05" db="EMBL/GenBank/DDBJ databases">
        <authorList>
            <person name="Chiriac C."/>
            <person name="Salcher M."/>
            <person name="Ghai R."/>
            <person name="Kavagutti S V."/>
        </authorList>
    </citation>
    <scope>NUCLEOTIDE SEQUENCE</scope>
</reference>